<gene>
    <name evidence="1" type="ORF">EJ995_04310</name>
</gene>
<dbReference type="Proteomes" id="UP000279600">
    <property type="component" value="Chromosome"/>
</dbReference>
<dbReference type="KEGG" id="noj:EJ995_04310"/>
<keyword evidence="2" id="KW-1185">Reference proteome</keyword>
<proteinExistence type="predicted"/>
<dbReference type="OrthoDB" id="978748at2"/>
<name>A0A3S9MWK0_9FLAO</name>
<organism evidence="1 2">
    <name type="scientific">Nonlabens ponticola</name>
    <dbReference type="NCBI Taxonomy" id="2496866"/>
    <lineage>
        <taxon>Bacteria</taxon>
        <taxon>Pseudomonadati</taxon>
        <taxon>Bacteroidota</taxon>
        <taxon>Flavobacteriia</taxon>
        <taxon>Flavobacteriales</taxon>
        <taxon>Flavobacteriaceae</taxon>
        <taxon>Nonlabens</taxon>
    </lineage>
</organism>
<protein>
    <submittedName>
        <fullName evidence="1">Uncharacterized protein</fullName>
    </submittedName>
</protein>
<evidence type="ECO:0000313" key="1">
    <source>
        <dbReference type="EMBL" id="AZQ43493.1"/>
    </source>
</evidence>
<evidence type="ECO:0000313" key="2">
    <source>
        <dbReference type="Proteomes" id="UP000279600"/>
    </source>
</evidence>
<sequence length="159" mass="19104">MKTATAKEVRDELKYRTDDELRAIILRLSRFKKENKELLSYLLFEAHHEEEYIENVKKLIDEKLLAINTSNGYYAKKAVRRILKETKKYVRYSGSKETEVSLLIHFCYSLQETHPSLLRLKIVRDIVQRQIVLIKVRISTLHEDLQYDYEQELDKIDYH</sequence>
<dbReference type="RefSeq" id="WP_126445953.1">
    <property type="nucleotide sequence ID" value="NZ_CP034549.1"/>
</dbReference>
<reference evidence="1 2" key="1">
    <citation type="submission" date="2018-12" db="EMBL/GenBank/DDBJ databases">
        <title>Complete genome of Nonlabens sp. MJ115.</title>
        <authorList>
            <person name="Choi H.S."/>
            <person name="Jung J."/>
        </authorList>
    </citation>
    <scope>NUCLEOTIDE SEQUENCE [LARGE SCALE GENOMIC DNA]</scope>
    <source>
        <strain evidence="1 2">MJ115</strain>
    </source>
</reference>
<dbReference type="EMBL" id="CP034549">
    <property type="protein sequence ID" value="AZQ43493.1"/>
    <property type="molecule type" value="Genomic_DNA"/>
</dbReference>
<dbReference type="AlphaFoldDB" id="A0A3S9MWK0"/>
<accession>A0A3S9MWK0</accession>